<comment type="caution">
    <text evidence="3">The sequence shown here is derived from an EMBL/GenBank/DDBJ whole genome shotgun (WGS) entry which is preliminary data.</text>
</comment>
<dbReference type="PROSITE" id="PS51257">
    <property type="entry name" value="PROKAR_LIPOPROTEIN"/>
    <property type="match status" value="1"/>
</dbReference>
<dbReference type="RefSeq" id="WP_099152769.1">
    <property type="nucleotide sequence ID" value="NZ_PDUD01000029.1"/>
</dbReference>
<evidence type="ECO:0000259" key="2">
    <source>
        <dbReference type="SMART" id="SM01235"/>
    </source>
</evidence>
<gene>
    <name evidence="3" type="ORF">CRP01_24590</name>
</gene>
<reference evidence="3 4" key="1">
    <citation type="submission" date="2017-10" db="EMBL/GenBank/DDBJ databases">
        <title>The draft genome sequence of Lewinella nigricans NBRC 102662.</title>
        <authorList>
            <person name="Wang K."/>
        </authorList>
    </citation>
    <scope>NUCLEOTIDE SEQUENCE [LARGE SCALE GENOMIC DNA]</scope>
    <source>
        <strain evidence="3 4">NBRC 102662</strain>
    </source>
</reference>
<feature type="signal peptide" evidence="1">
    <location>
        <begin position="1"/>
        <end position="22"/>
    </location>
</feature>
<dbReference type="EMBL" id="PDUD01000029">
    <property type="protein sequence ID" value="PHN03736.1"/>
    <property type="molecule type" value="Genomic_DNA"/>
</dbReference>
<dbReference type="GO" id="GO:0009055">
    <property type="term" value="F:electron transfer activity"/>
    <property type="evidence" value="ECO:0007669"/>
    <property type="project" value="InterPro"/>
</dbReference>
<sequence length="130" mass="14771">MNKQLTLFLALGMFFWMIQSCATSSKTASMEKFEYTAAVNSIVQDKCYGCHSADGRSDKAKQALMWDNVPTMTADEQAHILDEIMEVTSERKMPPSRFVESRPEKALTDEEIATFQKWAKDMMAVVEKSK</sequence>
<organism evidence="3 4">
    <name type="scientific">Flavilitoribacter nigricans (strain ATCC 23147 / DSM 23189 / NBRC 102662 / NCIMB 1420 / SS-2)</name>
    <name type="common">Lewinella nigricans</name>
    <dbReference type="NCBI Taxonomy" id="1122177"/>
    <lineage>
        <taxon>Bacteria</taxon>
        <taxon>Pseudomonadati</taxon>
        <taxon>Bacteroidota</taxon>
        <taxon>Saprospiria</taxon>
        <taxon>Saprospirales</taxon>
        <taxon>Lewinellaceae</taxon>
        <taxon>Flavilitoribacter</taxon>
    </lineage>
</organism>
<protein>
    <recommendedName>
        <fullName evidence="2">Haem-binding domain-containing protein</fullName>
    </recommendedName>
</protein>
<keyword evidence="4" id="KW-1185">Reference proteome</keyword>
<accession>A0A2D0N5S5</accession>
<dbReference type="InterPro" id="IPR025992">
    <property type="entry name" value="Haem-bd"/>
</dbReference>
<feature type="domain" description="Haem-binding" evidence="2">
    <location>
        <begin position="12"/>
        <end position="123"/>
    </location>
</feature>
<dbReference type="GO" id="GO:0020037">
    <property type="term" value="F:heme binding"/>
    <property type="evidence" value="ECO:0007669"/>
    <property type="project" value="InterPro"/>
</dbReference>
<dbReference type="AlphaFoldDB" id="A0A2D0N5S5"/>
<evidence type="ECO:0000256" key="1">
    <source>
        <dbReference type="SAM" id="SignalP"/>
    </source>
</evidence>
<dbReference type="Proteomes" id="UP000223913">
    <property type="component" value="Unassembled WGS sequence"/>
</dbReference>
<keyword evidence="1" id="KW-0732">Signal</keyword>
<name>A0A2D0N5S5_FLAN2</name>
<dbReference type="SMART" id="SM01235">
    <property type="entry name" value="Haem_bd"/>
    <property type="match status" value="1"/>
</dbReference>
<dbReference type="OrthoDB" id="1123086at2"/>
<dbReference type="InterPro" id="IPR036909">
    <property type="entry name" value="Cyt_c-like_dom_sf"/>
</dbReference>
<dbReference type="Gene3D" id="1.10.760.10">
    <property type="entry name" value="Cytochrome c-like domain"/>
    <property type="match status" value="1"/>
</dbReference>
<evidence type="ECO:0000313" key="3">
    <source>
        <dbReference type="EMBL" id="PHN03736.1"/>
    </source>
</evidence>
<evidence type="ECO:0000313" key="4">
    <source>
        <dbReference type="Proteomes" id="UP000223913"/>
    </source>
</evidence>
<feature type="chain" id="PRO_5013333876" description="Haem-binding domain-containing protein" evidence="1">
    <location>
        <begin position="23"/>
        <end position="130"/>
    </location>
</feature>
<proteinExistence type="predicted"/>
<dbReference type="SUPFAM" id="SSF46626">
    <property type="entry name" value="Cytochrome c"/>
    <property type="match status" value="1"/>
</dbReference>
<dbReference type="Pfam" id="PF14376">
    <property type="entry name" value="Haem_bd"/>
    <property type="match status" value="1"/>
</dbReference>